<dbReference type="InterPro" id="IPR000086">
    <property type="entry name" value="NUDIX_hydrolase_dom"/>
</dbReference>
<dbReference type="Proteomes" id="UP000183376">
    <property type="component" value="Chromosome I"/>
</dbReference>
<dbReference type="InterPro" id="IPR015797">
    <property type="entry name" value="NUDIX_hydrolase-like_dom_sf"/>
</dbReference>
<accession>A0A1G9VK61</accession>
<keyword evidence="2" id="KW-0378">Hydrolase</keyword>
<reference evidence="4 5" key="1">
    <citation type="submission" date="2016-10" db="EMBL/GenBank/DDBJ databases">
        <authorList>
            <person name="de Groot N.N."/>
        </authorList>
    </citation>
    <scope>NUCLEOTIDE SEQUENCE [LARGE SCALE GENOMIC DNA]</scope>
    <source>
        <strain evidence="4 5">DSM 44149</strain>
    </source>
</reference>
<dbReference type="PANTHER" id="PTHR43046">
    <property type="entry name" value="GDP-MANNOSE MANNOSYL HYDROLASE"/>
    <property type="match status" value="1"/>
</dbReference>
<sequence>MSEPDVAKFLTELDYIEAERGEFNGHASMTMVLDEFDRVLLNLRDDKPEILYPNHWAILGGSAETGESPILAARRELAEEIGPAVEEFGDFEHFCSVIDRDGHRHLVSVFTTRTTLPSTEFTLTEGQEIKFFSFEELDKIRITPFVRQVLRAYHAQQKQHRGSSGRGVDTRDAG</sequence>
<evidence type="ECO:0000256" key="2">
    <source>
        <dbReference type="ARBA" id="ARBA00022801"/>
    </source>
</evidence>
<dbReference type="RefSeq" id="WP_052407285.1">
    <property type="nucleotide sequence ID" value="NZ_JOEF01000007.1"/>
</dbReference>
<dbReference type="AlphaFoldDB" id="A0A1G9VK61"/>
<dbReference type="PROSITE" id="PS00893">
    <property type="entry name" value="NUDIX_BOX"/>
    <property type="match status" value="1"/>
</dbReference>
<evidence type="ECO:0000256" key="1">
    <source>
        <dbReference type="ARBA" id="ARBA00001946"/>
    </source>
</evidence>
<evidence type="ECO:0000313" key="5">
    <source>
        <dbReference type="Proteomes" id="UP000183376"/>
    </source>
</evidence>
<dbReference type="Gene3D" id="3.90.79.10">
    <property type="entry name" value="Nucleoside Triphosphate Pyrophosphohydrolase"/>
    <property type="match status" value="1"/>
</dbReference>
<dbReference type="PANTHER" id="PTHR43046:SF14">
    <property type="entry name" value="MUTT_NUDIX FAMILY PROTEIN"/>
    <property type="match status" value="1"/>
</dbReference>
<proteinExistence type="predicted"/>
<keyword evidence="5" id="KW-1185">Reference proteome</keyword>
<dbReference type="SUPFAM" id="SSF55811">
    <property type="entry name" value="Nudix"/>
    <property type="match status" value="1"/>
</dbReference>
<dbReference type="OrthoDB" id="9804442at2"/>
<dbReference type="Pfam" id="PF00293">
    <property type="entry name" value="NUDIX"/>
    <property type="match status" value="1"/>
</dbReference>
<dbReference type="InterPro" id="IPR020084">
    <property type="entry name" value="NUDIX_hydrolase_CS"/>
</dbReference>
<organism evidence="4 5">
    <name type="scientific">Allokutzneria albata</name>
    <name type="common">Kibdelosporangium albatum</name>
    <dbReference type="NCBI Taxonomy" id="211114"/>
    <lineage>
        <taxon>Bacteria</taxon>
        <taxon>Bacillati</taxon>
        <taxon>Actinomycetota</taxon>
        <taxon>Actinomycetes</taxon>
        <taxon>Pseudonocardiales</taxon>
        <taxon>Pseudonocardiaceae</taxon>
        <taxon>Allokutzneria</taxon>
    </lineage>
</organism>
<protein>
    <submittedName>
        <fullName evidence="4">8-oxo-dGTP diphosphatase</fullName>
    </submittedName>
</protein>
<name>A0A1G9VK61_ALLAB</name>
<feature type="domain" description="Nudix hydrolase" evidence="3">
    <location>
        <begin position="23"/>
        <end position="155"/>
    </location>
</feature>
<dbReference type="EMBL" id="LT629701">
    <property type="protein sequence ID" value="SDM72497.1"/>
    <property type="molecule type" value="Genomic_DNA"/>
</dbReference>
<evidence type="ECO:0000259" key="3">
    <source>
        <dbReference type="PROSITE" id="PS51462"/>
    </source>
</evidence>
<gene>
    <name evidence="4" type="ORF">SAMN04489726_3083</name>
</gene>
<dbReference type="STRING" id="211114.SAMN04489726_3083"/>
<evidence type="ECO:0000313" key="4">
    <source>
        <dbReference type="EMBL" id="SDM72497.1"/>
    </source>
</evidence>
<dbReference type="PROSITE" id="PS51462">
    <property type="entry name" value="NUDIX"/>
    <property type="match status" value="1"/>
</dbReference>
<dbReference type="GO" id="GO:0016787">
    <property type="term" value="F:hydrolase activity"/>
    <property type="evidence" value="ECO:0007669"/>
    <property type="project" value="UniProtKB-KW"/>
</dbReference>
<comment type="cofactor">
    <cofactor evidence="1">
        <name>Mg(2+)</name>
        <dbReference type="ChEBI" id="CHEBI:18420"/>
    </cofactor>
</comment>